<protein>
    <submittedName>
        <fullName evidence="2">SEC-C motif-containing protein</fullName>
    </submittedName>
</protein>
<evidence type="ECO:0000313" key="3">
    <source>
        <dbReference type="Proteomes" id="UP000198648"/>
    </source>
</evidence>
<evidence type="ECO:0000259" key="1">
    <source>
        <dbReference type="Pfam" id="PF17775"/>
    </source>
</evidence>
<dbReference type="AlphaFoldDB" id="A0A1H9CV10"/>
<evidence type="ECO:0000313" key="2">
    <source>
        <dbReference type="EMBL" id="SEQ04981.1"/>
    </source>
</evidence>
<dbReference type="Proteomes" id="UP000198648">
    <property type="component" value="Unassembled WGS sequence"/>
</dbReference>
<dbReference type="RefSeq" id="WP_177177163.1">
    <property type="nucleotide sequence ID" value="NZ_FOEI01000005.1"/>
</dbReference>
<reference evidence="2 3" key="1">
    <citation type="submission" date="2016-10" db="EMBL/GenBank/DDBJ databases">
        <authorList>
            <person name="de Groot N.N."/>
        </authorList>
    </citation>
    <scope>NUCLEOTIDE SEQUENCE [LARGE SCALE GENOMIC DNA]</scope>
    <source>
        <strain evidence="2 3">DSM 27078</strain>
    </source>
</reference>
<keyword evidence="3" id="KW-1185">Reference proteome</keyword>
<dbReference type="InterPro" id="IPR032710">
    <property type="entry name" value="NTF2-like_dom_sf"/>
</dbReference>
<organism evidence="2 3">
    <name type="scientific">Flavobacterium urocaniciphilum</name>
    <dbReference type="NCBI Taxonomy" id="1299341"/>
    <lineage>
        <taxon>Bacteria</taxon>
        <taxon>Pseudomonadati</taxon>
        <taxon>Bacteroidota</taxon>
        <taxon>Flavobacteriia</taxon>
        <taxon>Flavobacteriales</taxon>
        <taxon>Flavobacteriaceae</taxon>
        <taxon>Flavobacterium</taxon>
    </lineage>
</organism>
<dbReference type="Gene3D" id="3.10.450.50">
    <property type="match status" value="1"/>
</dbReference>
<feature type="domain" description="YchJ-like middle NTF2-like" evidence="1">
    <location>
        <begin position="30"/>
        <end position="123"/>
    </location>
</feature>
<dbReference type="SUPFAM" id="SSF54427">
    <property type="entry name" value="NTF2-like"/>
    <property type="match status" value="1"/>
</dbReference>
<sequence length="126" mass="14864">MSNNKLCPCGSENEMDKCCLPFILEGNAPTAEKLMRSRYTAYTIGDAEYLYNTTHVSQRKYANKSDILAWSKQNTWVKLEIIHVAENTVEFKAFYFDQLGKPQEHHEKSTFIKFQEHWYYVDGKFY</sequence>
<dbReference type="Pfam" id="PF17775">
    <property type="entry name" value="YchJ_M-like"/>
    <property type="match status" value="1"/>
</dbReference>
<name>A0A1H9CV10_9FLAO</name>
<gene>
    <name evidence="2" type="ORF">SAMN05444005_10596</name>
</gene>
<proteinExistence type="predicted"/>
<accession>A0A1H9CV10</accession>
<dbReference type="EMBL" id="FOEI01000005">
    <property type="protein sequence ID" value="SEQ04981.1"/>
    <property type="molecule type" value="Genomic_DNA"/>
</dbReference>
<dbReference type="STRING" id="1299341.SAMN05444005_10596"/>
<dbReference type="InterPro" id="IPR048469">
    <property type="entry name" value="YchJ-like_M"/>
</dbReference>